<evidence type="ECO:0000256" key="2">
    <source>
        <dbReference type="SAM" id="MobiDB-lite"/>
    </source>
</evidence>
<organism evidence="4 5">
    <name type="scientific">Acanthopleuribacter pedis</name>
    <dbReference type="NCBI Taxonomy" id="442870"/>
    <lineage>
        <taxon>Bacteria</taxon>
        <taxon>Pseudomonadati</taxon>
        <taxon>Acidobacteriota</taxon>
        <taxon>Holophagae</taxon>
        <taxon>Acanthopleuribacterales</taxon>
        <taxon>Acanthopleuribacteraceae</taxon>
        <taxon>Acanthopleuribacter</taxon>
    </lineage>
</organism>
<name>A0A8J7Q6I9_9BACT</name>
<keyword evidence="5" id="KW-1185">Reference proteome</keyword>
<feature type="coiled-coil region" evidence="1">
    <location>
        <begin position="442"/>
        <end position="504"/>
    </location>
</feature>
<reference evidence="4" key="1">
    <citation type="submission" date="2021-03" db="EMBL/GenBank/DDBJ databases">
        <authorList>
            <person name="Wang G."/>
        </authorList>
    </citation>
    <scope>NUCLEOTIDE SEQUENCE</scope>
    <source>
        <strain evidence="4">KCTC 12899</strain>
    </source>
</reference>
<gene>
    <name evidence="4" type="ORF">J3U88_23370</name>
</gene>
<accession>A0A8J7Q6I9</accession>
<proteinExistence type="predicted"/>
<evidence type="ECO:0000313" key="4">
    <source>
        <dbReference type="EMBL" id="MBO1321442.1"/>
    </source>
</evidence>
<keyword evidence="3" id="KW-0812">Transmembrane</keyword>
<dbReference type="RefSeq" id="WP_207861416.1">
    <property type="nucleotide sequence ID" value="NZ_JAFREP010000024.1"/>
</dbReference>
<protein>
    <submittedName>
        <fullName evidence="4">Uncharacterized protein</fullName>
    </submittedName>
</protein>
<keyword evidence="1" id="KW-0175">Coiled coil</keyword>
<dbReference type="Proteomes" id="UP000664417">
    <property type="component" value="Unassembled WGS sequence"/>
</dbReference>
<dbReference type="EMBL" id="JAFREP010000024">
    <property type="protein sequence ID" value="MBO1321442.1"/>
    <property type="molecule type" value="Genomic_DNA"/>
</dbReference>
<feature type="region of interest" description="Disordered" evidence="2">
    <location>
        <begin position="235"/>
        <end position="286"/>
    </location>
</feature>
<keyword evidence="3" id="KW-0472">Membrane</keyword>
<evidence type="ECO:0000313" key="5">
    <source>
        <dbReference type="Proteomes" id="UP000664417"/>
    </source>
</evidence>
<sequence>MDKQRINAHHFVFAKYTQLEKRDFEILAYFPADRLAFFRDCKDAVYRFMDLIPPCQIPGGDTLRIMLPQGENMMYLKLFPNRKDREGRSATGYHCLLLDEEGLRLADGDPTQFDSAMASHIDGGNTLAGEHPRYRQVPTGEREVVLPLPLPQAGAPHPQPETTAPPDQRTFWVDSPEETPRFRRQVGAWQLARLAQGLQPLPFIWNLHAGADAHQLKRLLEAVEPQWLSFDGPPKTAIPGFQADPSVQRATPQPPKLPKPLEPPPQTRTRPQPMPIPIQGVPSPHPPDGLQALRDQLTQLENKVQLEELRVERFKKDSEAKDQTIGEQTAQIKQRQKTIDEQKKKAKTDGEKIKQLEAKEEELGQTVQSLSKDLEKTRANLAHEQARCKALDEKLVKAEADLETYSIEAVRNRQVRMGLALALMVVTVVAALMFALYFREASQTLNQKYRTAMNQIEGLKEERAQLLGDLGRIGAELETEKSKKEQVEENLVAEQARAAHLANLHEVEKARGNKLETERNYAVGSLNGLVQGFNANPYQTPTLPTPAENEHAANDAIHIAAKRLIEAHERVRDSLTQAQKQARTAGSRNNLSKLQTAINTLTNQLNDPGSQPATKHRQLKALLAAVKKRELRAQATAQKAEAQRLTKILAMIPLAFSDKDQKEEPEDAQLKNVWSALEKAAKEHKTGVNLDPSATRNEWWDELPEPVPGDYIRIYRLNPNNGELIESANFYWKNSSSKMTISRRFRKPGEYVIHWKVDE</sequence>
<feature type="compositionally biased region" description="Pro residues" evidence="2">
    <location>
        <begin position="252"/>
        <end position="276"/>
    </location>
</feature>
<dbReference type="AlphaFoldDB" id="A0A8J7Q6I9"/>
<feature type="transmembrane region" description="Helical" evidence="3">
    <location>
        <begin position="419"/>
        <end position="438"/>
    </location>
</feature>
<feature type="coiled-coil region" evidence="1">
    <location>
        <begin position="290"/>
        <end position="408"/>
    </location>
</feature>
<evidence type="ECO:0000256" key="1">
    <source>
        <dbReference type="SAM" id="Coils"/>
    </source>
</evidence>
<keyword evidence="3" id="KW-1133">Transmembrane helix</keyword>
<comment type="caution">
    <text evidence="4">The sequence shown here is derived from an EMBL/GenBank/DDBJ whole genome shotgun (WGS) entry which is preliminary data.</text>
</comment>
<evidence type="ECO:0000256" key="3">
    <source>
        <dbReference type="SAM" id="Phobius"/>
    </source>
</evidence>